<name>A0A0F9UJ36_9ZZZZ</name>
<comment type="caution">
    <text evidence="1">The sequence shown here is derived from an EMBL/GenBank/DDBJ whole genome shotgun (WGS) entry which is preliminary data.</text>
</comment>
<reference evidence="1" key="1">
    <citation type="journal article" date="2015" name="Nature">
        <title>Complex archaea that bridge the gap between prokaryotes and eukaryotes.</title>
        <authorList>
            <person name="Spang A."/>
            <person name="Saw J.H."/>
            <person name="Jorgensen S.L."/>
            <person name="Zaremba-Niedzwiedzka K."/>
            <person name="Martijn J."/>
            <person name="Lind A.E."/>
            <person name="van Eijk R."/>
            <person name="Schleper C."/>
            <person name="Guy L."/>
            <person name="Ettema T.J."/>
        </authorList>
    </citation>
    <scope>NUCLEOTIDE SEQUENCE</scope>
</reference>
<proteinExistence type="predicted"/>
<dbReference type="EMBL" id="LAZR01000665">
    <property type="protein sequence ID" value="KKN61246.1"/>
    <property type="molecule type" value="Genomic_DNA"/>
</dbReference>
<sequence>MTDLTPGEVVEIEVGQRKAYAQITHYHSSYPPVVRVLDGLLDERPSDIGALVAGETQFIAMIPLGTALKRAGASFEIVGNFEVPAAHRDFPTFRMPIRDKKGEIIYWWLWDGRGLSYDVELTEAQDALPLREVMTGKRFLELIAA</sequence>
<protein>
    <submittedName>
        <fullName evidence="1">Uncharacterized protein</fullName>
    </submittedName>
</protein>
<gene>
    <name evidence="1" type="ORF">LCGC14_0523790</name>
</gene>
<organism evidence="1">
    <name type="scientific">marine sediment metagenome</name>
    <dbReference type="NCBI Taxonomy" id="412755"/>
    <lineage>
        <taxon>unclassified sequences</taxon>
        <taxon>metagenomes</taxon>
        <taxon>ecological metagenomes</taxon>
    </lineage>
</organism>
<dbReference type="AlphaFoldDB" id="A0A0F9UJ36"/>
<evidence type="ECO:0000313" key="1">
    <source>
        <dbReference type="EMBL" id="KKN61246.1"/>
    </source>
</evidence>
<accession>A0A0F9UJ36</accession>